<dbReference type="EMBL" id="PJEX01001559">
    <property type="protein sequence ID" value="TKW48178.1"/>
    <property type="molecule type" value="Genomic_DNA"/>
</dbReference>
<dbReference type="AlphaFoldDB" id="A0A4U6WYA4"/>
<evidence type="ECO:0000313" key="2">
    <source>
        <dbReference type="Proteomes" id="UP000310108"/>
    </source>
</evidence>
<accession>A0A4U6WYA4</accession>
<keyword evidence="2" id="KW-1185">Reference proteome</keyword>
<organism evidence="1 2">
    <name type="scientific">Colletotrichum tanaceti</name>
    <dbReference type="NCBI Taxonomy" id="1306861"/>
    <lineage>
        <taxon>Eukaryota</taxon>
        <taxon>Fungi</taxon>
        <taxon>Dikarya</taxon>
        <taxon>Ascomycota</taxon>
        <taxon>Pezizomycotina</taxon>
        <taxon>Sordariomycetes</taxon>
        <taxon>Hypocreomycetidae</taxon>
        <taxon>Glomerellales</taxon>
        <taxon>Glomerellaceae</taxon>
        <taxon>Colletotrichum</taxon>
        <taxon>Colletotrichum destructivum species complex</taxon>
    </lineage>
</organism>
<gene>
    <name evidence="1" type="ORF">CTA1_7701</name>
</gene>
<dbReference type="Proteomes" id="UP000310108">
    <property type="component" value="Unassembled WGS sequence"/>
</dbReference>
<comment type="caution">
    <text evidence="1">The sequence shown here is derived from an EMBL/GenBank/DDBJ whole genome shotgun (WGS) entry which is preliminary data.</text>
</comment>
<sequence>MNSVSRGALRVTLDSALPIAGAVRATTALINLAELPLSTHYITGLVPRVTLHSTSWPWSEHLRQWKQLRHHHHHHHHQLHPSSSCTACQN</sequence>
<protein>
    <submittedName>
        <fullName evidence="1">Uncharacterized protein</fullName>
    </submittedName>
</protein>
<proteinExistence type="predicted"/>
<reference evidence="1 2" key="1">
    <citation type="journal article" date="2019" name="PLoS ONE">
        <title>Comparative genome analysis indicates high evolutionary potential of pathogenicity genes in Colletotrichum tanaceti.</title>
        <authorList>
            <person name="Lelwala R.V."/>
            <person name="Korhonen P.K."/>
            <person name="Young N.D."/>
            <person name="Scott J.B."/>
            <person name="Ades P.A."/>
            <person name="Gasser R.B."/>
            <person name="Taylor P.W.J."/>
        </authorList>
    </citation>
    <scope>NUCLEOTIDE SEQUENCE [LARGE SCALE GENOMIC DNA]</scope>
    <source>
        <strain evidence="1">BRIP57314</strain>
    </source>
</reference>
<evidence type="ECO:0000313" key="1">
    <source>
        <dbReference type="EMBL" id="TKW48178.1"/>
    </source>
</evidence>
<name>A0A4U6WYA4_9PEZI</name>